<dbReference type="SUPFAM" id="SSF88659">
    <property type="entry name" value="Sigma3 and sigma4 domains of RNA polymerase sigma factors"/>
    <property type="match status" value="1"/>
</dbReference>
<accession>A0A6J7WLB3</accession>
<gene>
    <name evidence="1" type="ORF">UFOVP211_41</name>
</gene>
<dbReference type="InterPro" id="IPR007394">
    <property type="entry name" value="UPF0122"/>
</dbReference>
<dbReference type="Pfam" id="PF04297">
    <property type="entry name" value="UPF0122"/>
    <property type="match status" value="1"/>
</dbReference>
<organism evidence="1">
    <name type="scientific">uncultured Caudovirales phage</name>
    <dbReference type="NCBI Taxonomy" id="2100421"/>
    <lineage>
        <taxon>Viruses</taxon>
        <taxon>Duplodnaviria</taxon>
        <taxon>Heunggongvirae</taxon>
        <taxon>Uroviricota</taxon>
        <taxon>Caudoviricetes</taxon>
        <taxon>Peduoviridae</taxon>
        <taxon>Maltschvirus</taxon>
        <taxon>Maltschvirus maltsch</taxon>
    </lineage>
</organism>
<evidence type="ECO:0000313" key="1">
    <source>
        <dbReference type="EMBL" id="CAB5218620.1"/>
    </source>
</evidence>
<sequence length="176" mass="21462">MSADWLKYIAKYHNEYLKIVRSWGEFDYAEDIVQEMYLRINRYTTEEKIVTDGEVNKAYVWFVLRNIYNDLKKAGNKVEISRLSDKYDIEDEVSEEKHGYERFSNKLESEINKWEWYDAMLFRVYMKKDLSMRDIAERSHISLSSIFNTIKNCKERIKENCSEDYEDFLNEDYERI</sequence>
<dbReference type="EMBL" id="LR798262">
    <property type="protein sequence ID" value="CAB5218620.1"/>
    <property type="molecule type" value="Genomic_DNA"/>
</dbReference>
<dbReference type="InterPro" id="IPR013324">
    <property type="entry name" value="RNA_pol_sigma_r3/r4-like"/>
</dbReference>
<name>A0A6J7WLB3_9CAUD</name>
<reference evidence="1" key="1">
    <citation type="submission" date="2020-05" db="EMBL/GenBank/DDBJ databases">
        <authorList>
            <person name="Chiriac C."/>
            <person name="Salcher M."/>
            <person name="Ghai R."/>
            <person name="Kavagutti S V."/>
        </authorList>
    </citation>
    <scope>NUCLEOTIDE SEQUENCE</scope>
</reference>
<proteinExistence type="predicted"/>
<protein>
    <submittedName>
        <fullName evidence="1">Sigma70-ECF, RNA polymerase sigma factor, sigma-70 family</fullName>
    </submittedName>
</protein>